<sequence>FQNHREFGEITVWPPRKQRPISICFISFSSQISPQFPKDLLWFGASSVPALIFSIQHPSPFPPPTVSPLRCIVVMTSYAGSQSDELGHRAPHGMPGPAVLLMR</sequence>
<name>A0A8D2AJZ5_SCIVU</name>
<dbReference type="Proteomes" id="UP000694564">
    <property type="component" value="Chromosome 2"/>
</dbReference>
<dbReference type="Ensembl" id="ENSSVLT00005002017.1">
    <property type="protein sequence ID" value="ENSSVLP00005001825.1"/>
    <property type="gene ID" value="ENSSVLG00005001507.1"/>
</dbReference>
<keyword evidence="2" id="KW-1185">Reference proteome</keyword>
<dbReference type="OrthoDB" id="10572850at2759"/>
<reference evidence="1" key="1">
    <citation type="submission" date="2025-08" db="UniProtKB">
        <authorList>
            <consortium name="Ensembl"/>
        </authorList>
    </citation>
    <scope>IDENTIFICATION</scope>
</reference>
<reference evidence="1" key="2">
    <citation type="submission" date="2025-09" db="UniProtKB">
        <authorList>
            <consortium name="Ensembl"/>
        </authorList>
    </citation>
    <scope>IDENTIFICATION</scope>
</reference>
<evidence type="ECO:0000313" key="1">
    <source>
        <dbReference type="Ensembl" id="ENSSVLP00005001825.1"/>
    </source>
</evidence>
<organism evidence="1 2">
    <name type="scientific">Sciurus vulgaris</name>
    <name type="common">Eurasian red squirrel</name>
    <dbReference type="NCBI Taxonomy" id="55149"/>
    <lineage>
        <taxon>Eukaryota</taxon>
        <taxon>Metazoa</taxon>
        <taxon>Chordata</taxon>
        <taxon>Craniata</taxon>
        <taxon>Vertebrata</taxon>
        <taxon>Euteleostomi</taxon>
        <taxon>Mammalia</taxon>
        <taxon>Eutheria</taxon>
        <taxon>Euarchontoglires</taxon>
        <taxon>Glires</taxon>
        <taxon>Rodentia</taxon>
        <taxon>Sciuromorpha</taxon>
        <taxon>Sciuridae</taxon>
        <taxon>Sciurinae</taxon>
        <taxon>Sciurini</taxon>
        <taxon>Sciurus</taxon>
    </lineage>
</organism>
<protein>
    <submittedName>
        <fullName evidence="1">Uncharacterized protein</fullName>
    </submittedName>
</protein>
<evidence type="ECO:0000313" key="2">
    <source>
        <dbReference type="Proteomes" id="UP000694564"/>
    </source>
</evidence>
<dbReference type="GeneTree" id="ENSGT00900000143686"/>
<dbReference type="AlphaFoldDB" id="A0A8D2AJZ5"/>
<accession>A0A8D2AJZ5</accession>
<proteinExistence type="predicted"/>